<gene>
    <name evidence="2" type="ORF">Cgig2_028494</name>
</gene>
<organism evidence="2 3">
    <name type="scientific">Carnegiea gigantea</name>
    <dbReference type="NCBI Taxonomy" id="171969"/>
    <lineage>
        <taxon>Eukaryota</taxon>
        <taxon>Viridiplantae</taxon>
        <taxon>Streptophyta</taxon>
        <taxon>Embryophyta</taxon>
        <taxon>Tracheophyta</taxon>
        <taxon>Spermatophyta</taxon>
        <taxon>Magnoliopsida</taxon>
        <taxon>eudicotyledons</taxon>
        <taxon>Gunneridae</taxon>
        <taxon>Pentapetalae</taxon>
        <taxon>Caryophyllales</taxon>
        <taxon>Cactineae</taxon>
        <taxon>Cactaceae</taxon>
        <taxon>Cactoideae</taxon>
        <taxon>Echinocereeae</taxon>
        <taxon>Carnegiea</taxon>
    </lineage>
</organism>
<evidence type="ECO:0000313" key="2">
    <source>
        <dbReference type="EMBL" id="KAJ8431712.1"/>
    </source>
</evidence>
<dbReference type="SUPFAM" id="SSF50156">
    <property type="entry name" value="PDZ domain-like"/>
    <property type="match status" value="1"/>
</dbReference>
<sequence length="196" mass="21974">MVASVTGEGATLKCISDDLAILPTFLRNEGYKVLIPGSKVIALAPYCGRSVLTHQCGAFRNIRRPWHGMMVASLYAADIAFLEKITRKFPSVSKGALVRKVEKESPAEVAGFLPDDVIIRCDGKAVACSLKFFEEMLDASGESIEVEVVRLTGEHLKLSVLVEQTILQRYNRWPVYNWRLPDRIAMQRRIQHHVGY</sequence>
<dbReference type="AlphaFoldDB" id="A0A9Q1Q7B6"/>
<keyword evidence="3" id="KW-1185">Reference proteome</keyword>
<evidence type="ECO:0000313" key="3">
    <source>
        <dbReference type="Proteomes" id="UP001153076"/>
    </source>
</evidence>
<dbReference type="Gene3D" id="2.30.42.10">
    <property type="match status" value="1"/>
</dbReference>
<dbReference type="PANTHER" id="PTHR47389">
    <property type="entry name" value="OS09G0436400 PROTEIN"/>
    <property type="match status" value="1"/>
</dbReference>
<reference evidence="2" key="1">
    <citation type="submission" date="2022-04" db="EMBL/GenBank/DDBJ databases">
        <title>Carnegiea gigantea Genome sequencing and assembly v2.</title>
        <authorList>
            <person name="Copetti D."/>
            <person name="Sanderson M.J."/>
            <person name="Burquez A."/>
            <person name="Wojciechowski M.F."/>
        </authorList>
    </citation>
    <scope>NUCLEOTIDE SEQUENCE</scope>
    <source>
        <strain evidence="2">SGP5-SGP5p</strain>
        <tissue evidence="2">Aerial part</tissue>
    </source>
</reference>
<dbReference type="OrthoDB" id="1748676at2759"/>
<accession>A0A9Q1Q7B6</accession>
<dbReference type="PANTHER" id="PTHR47389:SF4">
    <property type="entry name" value="OS09G0436400 PROTEIN"/>
    <property type="match status" value="1"/>
</dbReference>
<protein>
    <recommendedName>
        <fullName evidence="1">PDZ domain-containing protein</fullName>
    </recommendedName>
</protein>
<dbReference type="InterPro" id="IPR001478">
    <property type="entry name" value="PDZ"/>
</dbReference>
<feature type="domain" description="PDZ" evidence="1">
    <location>
        <begin position="90"/>
        <end position="160"/>
    </location>
</feature>
<comment type="caution">
    <text evidence="2">The sequence shown here is derived from an EMBL/GenBank/DDBJ whole genome shotgun (WGS) entry which is preliminary data.</text>
</comment>
<name>A0A9Q1Q7B6_9CARY</name>
<proteinExistence type="predicted"/>
<evidence type="ECO:0000259" key="1">
    <source>
        <dbReference type="Pfam" id="PF13180"/>
    </source>
</evidence>
<dbReference type="Pfam" id="PF13180">
    <property type="entry name" value="PDZ_2"/>
    <property type="match status" value="1"/>
</dbReference>
<dbReference type="InterPro" id="IPR036034">
    <property type="entry name" value="PDZ_sf"/>
</dbReference>
<dbReference type="EMBL" id="JAKOGI010000666">
    <property type="protein sequence ID" value="KAJ8431712.1"/>
    <property type="molecule type" value="Genomic_DNA"/>
</dbReference>
<dbReference type="Proteomes" id="UP001153076">
    <property type="component" value="Unassembled WGS sequence"/>
</dbReference>